<sequence length="510" mass="57636">MRDRIVQARVHKNRQDFIESINEDDICRLASSYHGGDPCSFFKPPDRGSYNSCYFVEFGGSAGIGIGRSRGDDVTGSNGSSDGFNNSKKRGGDRWVVRVPLSPYLAMPAYDKLESEVAVMQLIAAKTTIPIPPLHAYSLAREKGPYGVASFMILGYVEGRSLNDVPFKSITKAQELNLHTQLADIFIQLRRLEFPAIGRLAPSADGKGGVEVRKAPISNAINLQEIEGLHPLRVMADYADYEDGSLASANGYVAMLIQLAHNAFKMGRNNVYSEADGSDSLYHIDQFETFVERRWLKSELDLGPFVLAHGDFRKYNLMVDDDLDIVAVLDWEWSLVVPLQFFSPPTWLTNQPVSALTLEFPYIEYVEKLDEFRDIVRERELARYGNELLSKEWAHVHENGGVMVSSALESWTDIDFVSGWYLNRLLHPSKLLATRRRGAAITAAQLGDERRRNLDSRIQQFMKQDPSRAELVARKVADYLAYRTERKALGVEDSEDEDQEKEEEDRYCQV</sequence>
<dbReference type="InterPro" id="IPR051678">
    <property type="entry name" value="AGP_Transferase"/>
</dbReference>
<feature type="compositionally biased region" description="Acidic residues" evidence="1">
    <location>
        <begin position="492"/>
        <end position="503"/>
    </location>
</feature>
<feature type="region of interest" description="Disordered" evidence="1">
    <location>
        <begin position="490"/>
        <end position="510"/>
    </location>
</feature>
<keyword evidence="4" id="KW-1185">Reference proteome</keyword>
<name>A0AA39WUM9_9PEZI</name>
<protein>
    <submittedName>
        <fullName evidence="3">Phosphotransferase enzyme family-domain-containing protein</fullName>
    </submittedName>
</protein>
<gene>
    <name evidence="3" type="ORF">B0T17DRAFT_535392</name>
</gene>
<dbReference type="AlphaFoldDB" id="A0AA39WUM9"/>
<dbReference type="EMBL" id="JAULSR010000004">
    <property type="protein sequence ID" value="KAK0621928.1"/>
    <property type="molecule type" value="Genomic_DNA"/>
</dbReference>
<dbReference type="Proteomes" id="UP001174934">
    <property type="component" value="Unassembled WGS sequence"/>
</dbReference>
<evidence type="ECO:0000259" key="2">
    <source>
        <dbReference type="Pfam" id="PF01636"/>
    </source>
</evidence>
<evidence type="ECO:0000313" key="4">
    <source>
        <dbReference type="Proteomes" id="UP001174934"/>
    </source>
</evidence>
<proteinExistence type="predicted"/>
<dbReference type="InterPro" id="IPR002575">
    <property type="entry name" value="Aminoglycoside_PTrfase"/>
</dbReference>
<evidence type="ECO:0000256" key="1">
    <source>
        <dbReference type="SAM" id="MobiDB-lite"/>
    </source>
</evidence>
<feature type="compositionally biased region" description="Low complexity" evidence="1">
    <location>
        <begin position="76"/>
        <end position="86"/>
    </location>
</feature>
<dbReference type="InterPro" id="IPR011009">
    <property type="entry name" value="Kinase-like_dom_sf"/>
</dbReference>
<feature type="region of interest" description="Disordered" evidence="1">
    <location>
        <begin position="70"/>
        <end position="90"/>
    </location>
</feature>
<feature type="domain" description="Aminoglycoside phosphotransferase" evidence="2">
    <location>
        <begin position="84"/>
        <end position="332"/>
    </location>
</feature>
<dbReference type="SUPFAM" id="SSF56112">
    <property type="entry name" value="Protein kinase-like (PK-like)"/>
    <property type="match status" value="1"/>
</dbReference>
<dbReference type="PANTHER" id="PTHR21310:SF37">
    <property type="entry name" value="AMINOGLYCOSIDE PHOSPHOTRANSFERASE DOMAIN-CONTAINING PROTEIN"/>
    <property type="match status" value="1"/>
</dbReference>
<organism evidence="3 4">
    <name type="scientific">Bombardia bombarda</name>
    <dbReference type="NCBI Taxonomy" id="252184"/>
    <lineage>
        <taxon>Eukaryota</taxon>
        <taxon>Fungi</taxon>
        <taxon>Dikarya</taxon>
        <taxon>Ascomycota</taxon>
        <taxon>Pezizomycotina</taxon>
        <taxon>Sordariomycetes</taxon>
        <taxon>Sordariomycetidae</taxon>
        <taxon>Sordariales</taxon>
        <taxon>Lasiosphaeriaceae</taxon>
        <taxon>Bombardia</taxon>
    </lineage>
</organism>
<evidence type="ECO:0000313" key="3">
    <source>
        <dbReference type="EMBL" id="KAK0621928.1"/>
    </source>
</evidence>
<comment type="caution">
    <text evidence="3">The sequence shown here is derived from an EMBL/GenBank/DDBJ whole genome shotgun (WGS) entry which is preliminary data.</text>
</comment>
<accession>A0AA39WUM9</accession>
<dbReference type="PANTHER" id="PTHR21310">
    <property type="entry name" value="AMINOGLYCOSIDE PHOSPHOTRANSFERASE-RELATED-RELATED"/>
    <property type="match status" value="1"/>
</dbReference>
<reference evidence="3" key="1">
    <citation type="submission" date="2023-06" db="EMBL/GenBank/DDBJ databases">
        <title>Genome-scale phylogeny and comparative genomics of the fungal order Sordariales.</title>
        <authorList>
            <consortium name="Lawrence Berkeley National Laboratory"/>
            <person name="Hensen N."/>
            <person name="Bonometti L."/>
            <person name="Westerberg I."/>
            <person name="Brannstrom I.O."/>
            <person name="Guillou S."/>
            <person name="Cros-Aarteil S."/>
            <person name="Calhoun S."/>
            <person name="Haridas S."/>
            <person name="Kuo A."/>
            <person name="Mondo S."/>
            <person name="Pangilinan J."/>
            <person name="Riley R."/>
            <person name="LaButti K."/>
            <person name="Andreopoulos B."/>
            <person name="Lipzen A."/>
            <person name="Chen C."/>
            <person name="Yanf M."/>
            <person name="Daum C."/>
            <person name="Ng V."/>
            <person name="Clum A."/>
            <person name="Steindorff A."/>
            <person name="Ohm R."/>
            <person name="Martin F."/>
            <person name="Silar P."/>
            <person name="Natvig D."/>
            <person name="Lalanne C."/>
            <person name="Gautier V."/>
            <person name="Ament-velasquez S.L."/>
            <person name="Kruys A."/>
            <person name="Hutchinson M.I."/>
            <person name="Powell A.J."/>
            <person name="Barry K."/>
            <person name="Miller A.N."/>
            <person name="Grigoriev I.V."/>
            <person name="Debuchy R."/>
            <person name="Gladieux P."/>
            <person name="Thoren M.H."/>
            <person name="Johannesson H."/>
        </authorList>
    </citation>
    <scope>NUCLEOTIDE SEQUENCE</scope>
    <source>
        <strain evidence="3">SMH3391-2</strain>
    </source>
</reference>
<dbReference type="Pfam" id="PF01636">
    <property type="entry name" value="APH"/>
    <property type="match status" value="1"/>
</dbReference>
<dbReference type="Gene3D" id="3.90.1200.10">
    <property type="match status" value="1"/>
</dbReference>